<feature type="transmembrane region" description="Helical" evidence="9">
    <location>
        <begin position="56"/>
        <end position="73"/>
    </location>
</feature>
<reference evidence="11 12" key="1">
    <citation type="submission" date="2022-01" db="EMBL/GenBank/DDBJ databases">
        <title>Mariniradius saccharolyticus sp. nov., isolated from sediment of a river.</title>
        <authorList>
            <person name="Liu H."/>
        </authorList>
    </citation>
    <scope>NUCLEOTIDE SEQUENCE [LARGE SCALE GENOMIC DNA]</scope>
    <source>
        <strain evidence="11 12">RY-2</strain>
    </source>
</reference>
<evidence type="ECO:0000256" key="7">
    <source>
        <dbReference type="ARBA" id="ARBA00023065"/>
    </source>
</evidence>
<proteinExistence type="predicted"/>
<evidence type="ECO:0000256" key="2">
    <source>
        <dbReference type="ARBA" id="ARBA00022448"/>
    </source>
</evidence>
<dbReference type="EMBL" id="JAKEVZ010000002">
    <property type="protein sequence ID" value="MCF1750260.1"/>
    <property type="molecule type" value="Genomic_DNA"/>
</dbReference>
<evidence type="ECO:0000256" key="8">
    <source>
        <dbReference type="ARBA" id="ARBA00023136"/>
    </source>
</evidence>
<feature type="transmembrane region" description="Helical" evidence="9">
    <location>
        <begin position="33"/>
        <end position="50"/>
    </location>
</feature>
<sequence length="402" mass="44344">MHDYPMILIMALLILGYGVFSKKAENSIITPPMVFVLMGLFVSYFMPNLLDQSPKAGYVKPVVEFTLILILFVDGSTIDRKSLWYEKSLPSRLLGIGLPLTMVLGTLAAMWIFPEENLYMLILLALILSPTDAALGQSVVTGEKVPKKIRQTINVESGLNDGFAYPPLLICISVLALKQGLEVKEGHLLTFLLKQFILGPAIGGIVGWLGGKLIEFALKKGMMTVIYQMLESFAIAVLAFFAAEYFGGNGFIAAFVAGMMLGTRREEARERMKEFGEAGSQVMVMFIFLLFGMILVPSSYPLWDWRSWIYAITSLTLIRMLPVWISLIGTGLDRKTVLFIGWFGPRGVASILYLLIAIITLGPDGMDRLVSVITLTVLLSIFLHGISARPLSGIFGKGDHEN</sequence>
<feature type="transmembrane region" description="Helical" evidence="9">
    <location>
        <begin position="119"/>
        <end position="141"/>
    </location>
</feature>
<feature type="transmembrane region" description="Helical" evidence="9">
    <location>
        <begin position="339"/>
        <end position="362"/>
    </location>
</feature>
<dbReference type="Proteomes" id="UP001201449">
    <property type="component" value="Unassembled WGS sequence"/>
</dbReference>
<evidence type="ECO:0000256" key="5">
    <source>
        <dbReference type="ARBA" id="ARBA00022692"/>
    </source>
</evidence>
<protein>
    <submittedName>
        <fullName evidence="11">Sodium:proton antiporter</fullName>
    </submittedName>
</protein>
<dbReference type="Gene3D" id="1.20.1530.20">
    <property type="match status" value="1"/>
</dbReference>
<keyword evidence="2" id="KW-0813">Transport</keyword>
<keyword evidence="6 9" id="KW-1133">Transmembrane helix</keyword>
<feature type="transmembrane region" description="Helical" evidence="9">
    <location>
        <begin position="6"/>
        <end position="21"/>
    </location>
</feature>
<feature type="domain" description="Cation/H+ exchanger transmembrane" evidence="10">
    <location>
        <begin position="11"/>
        <end position="391"/>
    </location>
</feature>
<keyword evidence="5 9" id="KW-0812">Transmembrane</keyword>
<evidence type="ECO:0000256" key="9">
    <source>
        <dbReference type="SAM" id="Phobius"/>
    </source>
</evidence>
<evidence type="ECO:0000313" key="12">
    <source>
        <dbReference type="Proteomes" id="UP001201449"/>
    </source>
</evidence>
<evidence type="ECO:0000256" key="6">
    <source>
        <dbReference type="ARBA" id="ARBA00022989"/>
    </source>
</evidence>
<dbReference type="PANTHER" id="PTHR32507">
    <property type="entry name" value="NA(+)/H(+) ANTIPORTER 1"/>
    <property type="match status" value="1"/>
</dbReference>
<dbReference type="InterPro" id="IPR038770">
    <property type="entry name" value="Na+/solute_symporter_sf"/>
</dbReference>
<gene>
    <name evidence="11" type="ORF">L0U89_04185</name>
</gene>
<feature type="transmembrane region" description="Helical" evidence="9">
    <location>
        <begin position="275"/>
        <end position="296"/>
    </location>
</feature>
<feature type="transmembrane region" description="Helical" evidence="9">
    <location>
        <begin position="187"/>
        <end position="209"/>
    </location>
</feature>
<feature type="transmembrane region" description="Helical" evidence="9">
    <location>
        <begin position="368"/>
        <end position="387"/>
    </location>
</feature>
<dbReference type="InterPro" id="IPR006153">
    <property type="entry name" value="Cation/H_exchanger_TM"/>
</dbReference>
<evidence type="ECO:0000256" key="3">
    <source>
        <dbReference type="ARBA" id="ARBA00022449"/>
    </source>
</evidence>
<evidence type="ECO:0000313" key="11">
    <source>
        <dbReference type="EMBL" id="MCF1750260.1"/>
    </source>
</evidence>
<organism evidence="11 12">
    <name type="scientific">Mariniradius sediminis</name>
    <dbReference type="NCBI Taxonomy" id="2909237"/>
    <lineage>
        <taxon>Bacteria</taxon>
        <taxon>Pseudomonadati</taxon>
        <taxon>Bacteroidota</taxon>
        <taxon>Cytophagia</taxon>
        <taxon>Cytophagales</taxon>
        <taxon>Cyclobacteriaceae</taxon>
        <taxon>Mariniradius</taxon>
    </lineage>
</organism>
<dbReference type="Pfam" id="PF00999">
    <property type="entry name" value="Na_H_Exchanger"/>
    <property type="match status" value="1"/>
</dbReference>
<dbReference type="PANTHER" id="PTHR32507:SF8">
    <property type="entry name" value="CNH1P"/>
    <property type="match status" value="1"/>
</dbReference>
<keyword evidence="4" id="KW-1003">Cell membrane</keyword>
<keyword evidence="8 9" id="KW-0472">Membrane</keyword>
<keyword evidence="12" id="KW-1185">Reference proteome</keyword>
<dbReference type="RefSeq" id="WP_234860376.1">
    <property type="nucleotide sequence ID" value="NZ_JAKEVZ010000002.1"/>
</dbReference>
<keyword evidence="3" id="KW-0050">Antiport</keyword>
<comment type="subcellular location">
    <subcellularLocation>
        <location evidence="1">Cell membrane</location>
        <topology evidence="1">Multi-pass membrane protein</topology>
    </subcellularLocation>
</comment>
<comment type="caution">
    <text evidence="11">The sequence shown here is derived from an EMBL/GenBank/DDBJ whole genome shotgun (WGS) entry which is preliminary data.</text>
</comment>
<feature type="transmembrane region" description="Helical" evidence="9">
    <location>
        <begin position="308"/>
        <end position="327"/>
    </location>
</feature>
<evidence type="ECO:0000256" key="4">
    <source>
        <dbReference type="ARBA" id="ARBA00022475"/>
    </source>
</evidence>
<evidence type="ECO:0000256" key="1">
    <source>
        <dbReference type="ARBA" id="ARBA00004651"/>
    </source>
</evidence>
<name>A0ABS9BSD9_9BACT</name>
<evidence type="ECO:0000259" key="10">
    <source>
        <dbReference type="Pfam" id="PF00999"/>
    </source>
</evidence>
<keyword evidence="7" id="KW-0406">Ion transport</keyword>
<feature type="transmembrane region" description="Helical" evidence="9">
    <location>
        <begin position="93"/>
        <end position="113"/>
    </location>
</feature>
<accession>A0ABS9BSD9</accession>